<dbReference type="HOGENOM" id="CLU_2802275_0_0_2"/>
<reference evidence="1 2" key="1">
    <citation type="journal article" date="2002" name="J. Mol. Microbiol. Biotechnol.">
        <title>The genome of Methanosarcina mazei: evidence for lateral gene transfer between Bacteria and Archaea.</title>
        <authorList>
            <person name="Deppenmeier U."/>
            <person name="Johann A."/>
            <person name="Hartsch T."/>
            <person name="Merkl R."/>
            <person name="Schmitz R.A."/>
            <person name="Martinez-Arias R."/>
            <person name="Henne A."/>
            <person name="Wiezer A."/>
            <person name="Baumer S."/>
            <person name="Jacobi C."/>
            <person name="Bruggemann H."/>
            <person name="Lienard T."/>
            <person name="Christmann A."/>
            <person name="Bomeke M."/>
            <person name="Steckel S."/>
            <person name="Bhattacharyya A."/>
            <person name="Lykidis A."/>
            <person name="Overbeek R."/>
            <person name="Klenk H.P."/>
            <person name="Gunsalus R.P."/>
            <person name="Fritz H.J."/>
            <person name="Gottschalk G."/>
        </authorList>
    </citation>
    <scope>NUCLEOTIDE SEQUENCE [LARGE SCALE GENOMIC DNA]</scope>
    <source>
        <strain evidence="2">ATCC BAA-159 / DSM 3647 / Goe1 / Go1 / JCM 11833 / OCM 88</strain>
    </source>
</reference>
<dbReference type="AlphaFoldDB" id="Q8PRS8"/>
<evidence type="ECO:0000313" key="2">
    <source>
        <dbReference type="Proteomes" id="UP000000595"/>
    </source>
</evidence>
<proteinExistence type="predicted"/>
<protein>
    <submittedName>
        <fullName evidence="1">Uncharacterized protein</fullName>
    </submittedName>
</protein>
<organism evidence="1 2">
    <name type="scientific">Methanosarcina mazei (strain ATCC BAA-159 / DSM 3647 / Goe1 / Go1 / JCM 11833 / OCM 88)</name>
    <name type="common">Methanosarcina frisia</name>
    <dbReference type="NCBI Taxonomy" id="192952"/>
    <lineage>
        <taxon>Archaea</taxon>
        <taxon>Methanobacteriati</taxon>
        <taxon>Methanobacteriota</taxon>
        <taxon>Stenosarchaea group</taxon>
        <taxon>Methanomicrobia</taxon>
        <taxon>Methanosarcinales</taxon>
        <taxon>Methanosarcinaceae</taxon>
        <taxon>Methanosarcina</taxon>
    </lineage>
</organism>
<dbReference type="EMBL" id="AE008384">
    <property type="protein sequence ID" value="AAM33061.1"/>
    <property type="molecule type" value="Genomic_DNA"/>
</dbReference>
<evidence type="ECO:0000313" key="1">
    <source>
        <dbReference type="EMBL" id="AAM33061.1"/>
    </source>
</evidence>
<name>Q8PRS8_METMA</name>
<accession>Q8PRS8</accession>
<dbReference type="Proteomes" id="UP000000595">
    <property type="component" value="Chromosome"/>
</dbReference>
<gene>
    <name evidence="1" type="ordered locus">MM_3365</name>
</gene>
<dbReference type="KEGG" id="mma:MM_3365"/>
<dbReference type="PROSITE" id="PS51257">
    <property type="entry name" value="PROKAR_LIPOPROTEIN"/>
    <property type="match status" value="1"/>
</dbReference>
<sequence length="67" mass="7599">MYDPKLIGYGFNPCFSGSCSRITKGTDYKTFCESFNPCFSGSCSRIPADLAQFVDPLKEWFTFQSLF</sequence>